<evidence type="ECO:0000259" key="1">
    <source>
        <dbReference type="Pfam" id="PF00108"/>
    </source>
</evidence>
<dbReference type="Pfam" id="PF00108">
    <property type="entry name" value="Thiolase_N"/>
    <property type="match status" value="1"/>
</dbReference>
<keyword evidence="4" id="KW-1185">Reference proteome</keyword>
<evidence type="ECO:0000313" key="3">
    <source>
        <dbReference type="EMBL" id="MBL0765417.1"/>
    </source>
</evidence>
<dbReference type="InterPro" id="IPR016039">
    <property type="entry name" value="Thiolase-like"/>
</dbReference>
<reference evidence="3" key="1">
    <citation type="submission" date="2021-01" db="EMBL/GenBank/DDBJ databases">
        <title>Marivirga sp. nov., isolated from intertidal surface sediments.</title>
        <authorList>
            <person name="Zhang M."/>
        </authorList>
    </citation>
    <scope>NUCLEOTIDE SEQUENCE</scope>
    <source>
        <strain evidence="3">SM1354</strain>
    </source>
</reference>
<dbReference type="PIRSF" id="PIRSF000429">
    <property type="entry name" value="Ac-CoA_Ac_transf"/>
    <property type="match status" value="1"/>
</dbReference>
<organism evidence="3 4">
    <name type="scientific">Marivirga atlantica</name>
    <dbReference type="NCBI Taxonomy" id="1548457"/>
    <lineage>
        <taxon>Bacteria</taxon>
        <taxon>Pseudomonadati</taxon>
        <taxon>Bacteroidota</taxon>
        <taxon>Cytophagia</taxon>
        <taxon>Cytophagales</taxon>
        <taxon>Marivirgaceae</taxon>
        <taxon>Marivirga</taxon>
    </lineage>
</organism>
<name>A0A937AMI6_9BACT</name>
<gene>
    <name evidence="3" type="ORF">JKP34_09160</name>
</gene>
<feature type="domain" description="Thiolase N-terminal" evidence="1">
    <location>
        <begin position="5"/>
        <end position="189"/>
    </location>
</feature>
<dbReference type="SUPFAM" id="SSF53901">
    <property type="entry name" value="Thiolase-like"/>
    <property type="match status" value="1"/>
</dbReference>
<dbReference type="CDD" id="cd00829">
    <property type="entry name" value="SCP-x_thiolase"/>
    <property type="match status" value="1"/>
</dbReference>
<dbReference type="EMBL" id="JAERQG010000002">
    <property type="protein sequence ID" value="MBL0765417.1"/>
    <property type="molecule type" value="Genomic_DNA"/>
</dbReference>
<evidence type="ECO:0000259" key="2">
    <source>
        <dbReference type="Pfam" id="PF22691"/>
    </source>
</evidence>
<dbReference type="InterPro" id="IPR002155">
    <property type="entry name" value="Thiolase"/>
</dbReference>
<proteinExistence type="predicted"/>
<dbReference type="RefSeq" id="WP_201920005.1">
    <property type="nucleotide sequence ID" value="NZ_JAERQG010000002.1"/>
</dbReference>
<dbReference type="PANTHER" id="PTHR42870:SF1">
    <property type="entry name" value="NON-SPECIFIC LIPID-TRANSFER PROTEIN-LIKE 2"/>
    <property type="match status" value="1"/>
</dbReference>
<comment type="caution">
    <text evidence="3">The sequence shown here is derived from an EMBL/GenBank/DDBJ whole genome shotgun (WGS) entry which is preliminary data.</text>
</comment>
<protein>
    <submittedName>
        <fullName evidence="3">Propanoyl-CoA acyltransferase</fullName>
    </submittedName>
</protein>
<dbReference type="InterPro" id="IPR020616">
    <property type="entry name" value="Thiolase_N"/>
</dbReference>
<dbReference type="InterPro" id="IPR055140">
    <property type="entry name" value="Thiolase_C_2"/>
</dbReference>
<evidence type="ECO:0000313" key="4">
    <source>
        <dbReference type="Proteomes" id="UP000642920"/>
    </source>
</evidence>
<sequence>MDLGVNIIGAYHSAFGKLEQETLYSLYEQAAKGALEDAQTEAGAIDGIFVGNYSGGAFNNQENIASYGVNAIPELRHKPMYRTETACSSGSSAIHMAIMAIKSGMMKRALVVGVEKMTALDIKGVTEALAMATYWPEEGNKAVNAPCMFADLAKGWMRQYNFTEEQLRSWLAQISAKAYSNAAENPLAQLQKPRTAEEILSIPDEKNPMINFPLRLHDCSLVSDGAAALVLEAADLQNDEAVTFKSFYSAADYLDSFGKNKSDHFLEGASYAVKQCLQDAGMKIDHMDVAEIHDCFTITEMVLYSAMGLTPAGREFEAIESGMVGPKGKLPVNLSGGLKAKGHPIGATGVAMHAAIYKQLMGQAWGIQKENAQRGMVVNIGGSGTSNAVSILERK</sequence>
<dbReference type="Pfam" id="PF22691">
    <property type="entry name" value="Thiolase_C_1"/>
    <property type="match status" value="1"/>
</dbReference>
<dbReference type="GO" id="GO:0003988">
    <property type="term" value="F:acetyl-CoA C-acyltransferase activity"/>
    <property type="evidence" value="ECO:0007669"/>
    <property type="project" value="UniProtKB-ARBA"/>
</dbReference>
<feature type="domain" description="Thiolase C-terminal" evidence="2">
    <location>
        <begin position="261"/>
        <end position="394"/>
    </location>
</feature>
<dbReference type="PANTHER" id="PTHR42870">
    <property type="entry name" value="ACETYL-COA C-ACETYLTRANSFERASE"/>
    <property type="match status" value="1"/>
</dbReference>
<keyword evidence="3" id="KW-0808">Transferase</keyword>
<dbReference type="AlphaFoldDB" id="A0A937AMI6"/>
<accession>A0A937AMI6</accession>
<keyword evidence="3" id="KW-0012">Acyltransferase</keyword>
<dbReference type="Proteomes" id="UP000642920">
    <property type="component" value="Unassembled WGS sequence"/>
</dbReference>
<dbReference type="Gene3D" id="3.40.47.10">
    <property type="match status" value="1"/>
</dbReference>